<dbReference type="Pfam" id="PF02894">
    <property type="entry name" value="GFO_IDH_MocA_C"/>
    <property type="match status" value="1"/>
</dbReference>
<dbReference type="OrthoDB" id="9815825at2"/>
<dbReference type="Gene3D" id="3.30.360.10">
    <property type="entry name" value="Dihydrodipicolinate Reductase, domain 2"/>
    <property type="match status" value="1"/>
</dbReference>
<evidence type="ECO:0000256" key="1">
    <source>
        <dbReference type="ARBA" id="ARBA00010928"/>
    </source>
</evidence>
<sequence length="344" mass="37607">MSPPPRPLNLAIFGLGRWGSHLLRNFLALPAARVVAIVDPDRQRLDELRDRFALGDTVACHDDWPQAMAHPGLEAVVIATPASTHYPMIQAALKAGLHVLSEKPLTLDSDSSAALCQLATTQQRQLIVDHTYLFHPAVQRGHELCRQIGPLRYGYAARTNLGPVRSDADVFWDLAIHDVSILNYWLGQGPLAVAAWGSVWLQTEAATKLRDTGWLRLIYPNPVGNAPLEVMVHVSWANPDRQRRLALVGDRGTLVFDESPQAQPLTLHSGHFQPQESSFVPSSLAVESVAIAPLEPLQQMCTHFLNCIANDVPSPISAGSMATDLVKVMEAIARAAETGQQVHL</sequence>
<dbReference type="InterPro" id="IPR004104">
    <property type="entry name" value="Gfo/Idh/MocA-like_OxRdtase_C"/>
</dbReference>
<dbReference type="InterPro" id="IPR051450">
    <property type="entry name" value="Gfo/Idh/MocA_Oxidoreductases"/>
</dbReference>
<organism evidence="4 5">
    <name type="scientific">Phormidium tenue NIES-30</name>
    <dbReference type="NCBI Taxonomy" id="549789"/>
    <lineage>
        <taxon>Bacteria</taxon>
        <taxon>Bacillati</taxon>
        <taxon>Cyanobacteriota</taxon>
        <taxon>Cyanophyceae</taxon>
        <taxon>Oscillatoriophycideae</taxon>
        <taxon>Oscillatoriales</taxon>
        <taxon>Oscillatoriaceae</taxon>
        <taxon>Phormidium</taxon>
    </lineage>
</organism>
<comment type="similarity">
    <text evidence="1">Belongs to the Gfo/Idh/MocA family.</text>
</comment>
<dbReference type="RefSeq" id="WP_073607782.1">
    <property type="nucleotide sequence ID" value="NZ_MRCG01000004.1"/>
</dbReference>
<gene>
    <name evidence="4" type="ORF">NIES30_07425</name>
</gene>
<dbReference type="SUPFAM" id="SSF55347">
    <property type="entry name" value="Glyceraldehyde-3-phosphate dehydrogenase-like, C-terminal domain"/>
    <property type="match status" value="1"/>
</dbReference>
<evidence type="ECO:0000313" key="4">
    <source>
        <dbReference type="EMBL" id="OKH49001.1"/>
    </source>
</evidence>
<evidence type="ECO:0000259" key="2">
    <source>
        <dbReference type="Pfam" id="PF01408"/>
    </source>
</evidence>
<dbReference type="SUPFAM" id="SSF51735">
    <property type="entry name" value="NAD(P)-binding Rossmann-fold domains"/>
    <property type="match status" value="1"/>
</dbReference>
<evidence type="ECO:0000313" key="5">
    <source>
        <dbReference type="Proteomes" id="UP000185557"/>
    </source>
</evidence>
<protein>
    <recommendedName>
        <fullName evidence="6">Oxidoreductase</fullName>
    </recommendedName>
</protein>
<dbReference type="STRING" id="549789.NIES30_07425"/>
<dbReference type="PANTHER" id="PTHR43377:SF6">
    <property type="entry name" value="GFO_IDH_MOCA-LIKE OXIDOREDUCTASE N-TERMINAL DOMAIN-CONTAINING PROTEIN"/>
    <property type="match status" value="1"/>
</dbReference>
<feature type="domain" description="Gfo/Idh/MocA-like oxidoreductase C-terminal" evidence="3">
    <location>
        <begin position="170"/>
        <end position="344"/>
    </location>
</feature>
<reference evidence="4 5" key="1">
    <citation type="submission" date="2016-11" db="EMBL/GenBank/DDBJ databases">
        <title>Draft Genome Sequences of Nine Cyanobacterial Strains from Diverse Habitats.</title>
        <authorList>
            <person name="Zhu T."/>
            <person name="Hou S."/>
            <person name="Lu X."/>
            <person name="Hess W.R."/>
        </authorList>
    </citation>
    <scope>NUCLEOTIDE SEQUENCE [LARGE SCALE GENOMIC DNA]</scope>
    <source>
        <strain evidence="4 5">NIES-30</strain>
    </source>
</reference>
<proteinExistence type="inferred from homology"/>
<dbReference type="Gene3D" id="3.40.50.720">
    <property type="entry name" value="NAD(P)-binding Rossmann-like Domain"/>
    <property type="match status" value="1"/>
</dbReference>
<dbReference type="PANTHER" id="PTHR43377">
    <property type="entry name" value="BILIVERDIN REDUCTASE A"/>
    <property type="match status" value="1"/>
</dbReference>
<name>A0A1U7J761_9CYAN</name>
<evidence type="ECO:0008006" key="6">
    <source>
        <dbReference type="Google" id="ProtNLM"/>
    </source>
</evidence>
<comment type="caution">
    <text evidence="4">The sequence shown here is derived from an EMBL/GenBank/DDBJ whole genome shotgun (WGS) entry which is preliminary data.</text>
</comment>
<dbReference type="InterPro" id="IPR000683">
    <property type="entry name" value="Gfo/Idh/MocA-like_OxRdtase_N"/>
</dbReference>
<evidence type="ECO:0000259" key="3">
    <source>
        <dbReference type="Pfam" id="PF02894"/>
    </source>
</evidence>
<dbReference type="Pfam" id="PF01408">
    <property type="entry name" value="GFO_IDH_MocA"/>
    <property type="match status" value="1"/>
</dbReference>
<feature type="domain" description="Gfo/Idh/MocA-like oxidoreductase N-terminal" evidence="2">
    <location>
        <begin position="9"/>
        <end position="130"/>
    </location>
</feature>
<dbReference type="InterPro" id="IPR036291">
    <property type="entry name" value="NAD(P)-bd_dom_sf"/>
</dbReference>
<dbReference type="EMBL" id="MRCG01000004">
    <property type="protein sequence ID" value="OKH49001.1"/>
    <property type="molecule type" value="Genomic_DNA"/>
</dbReference>
<dbReference type="GO" id="GO:0000166">
    <property type="term" value="F:nucleotide binding"/>
    <property type="evidence" value="ECO:0007669"/>
    <property type="project" value="InterPro"/>
</dbReference>
<keyword evidence="5" id="KW-1185">Reference proteome</keyword>
<dbReference type="AlphaFoldDB" id="A0A1U7J761"/>
<accession>A0A1U7J761</accession>
<dbReference type="Proteomes" id="UP000185557">
    <property type="component" value="Unassembled WGS sequence"/>
</dbReference>